<feature type="domain" description="AB hydrolase-1" evidence="1">
    <location>
        <begin position="1"/>
        <end position="242"/>
    </location>
</feature>
<dbReference type="GO" id="GO:0016787">
    <property type="term" value="F:hydrolase activity"/>
    <property type="evidence" value="ECO:0007669"/>
    <property type="project" value="UniProtKB-KW"/>
</dbReference>
<dbReference type="PANTHER" id="PTHR43798">
    <property type="entry name" value="MONOACYLGLYCEROL LIPASE"/>
    <property type="match status" value="1"/>
</dbReference>
<dbReference type="Proteomes" id="UP000321412">
    <property type="component" value="Unassembled WGS sequence"/>
</dbReference>
<dbReference type="GO" id="GO:0016020">
    <property type="term" value="C:membrane"/>
    <property type="evidence" value="ECO:0007669"/>
    <property type="project" value="TreeGrafter"/>
</dbReference>
<dbReference type="PANTHER" id="PTHR43798:SF24">
    <property type="entry name" value="CIS-3-ALKYL-4-ALKYLOXETAN-2-ONE DECARBOXYLASE"/>
    <property type="match status" value="1"/>
</dbReference>
<organism evidence="2 3">
    <name type="scientific">Lujinxingia vulgaris</name>
    <dbReference type="NCBI Taxonomy" id="2600176"/>
    <lineage>
        <taxon>Bacteria</taxon>
        <taxon>Deltaproteobacteria</taxon>
        <taxon>Bradymonadales</taxon>
        <taxon>Lujinxingiaceae</taxon>
        <taxon>Lujinxingia</taxon>
    </lineage>
</organism>
<dbReference type="InterPro" id="IPR050266">
    <property type="entry name" value="AB_hydrolase_sf"/>
</dbReference>
<comment type="caution">
    <text evidence="2">The sequence shown here is derived from an EMBL/GenBank/DDBJ whole genome shotgun (WGS) entry which is preliminary data.</text>
</comment>
<gene>
    <name evidence="2" type="ORF">FRC98_19060</name>
</gene>
<dbReference type="Pfam" id="PF00561">
    <property type="entry name" value="Abhydrolase_1"/>
    <property type="match status" value="1"/>
</dbReference>
<dbReference type="InterPro" id="IPR000073">
    <property type="entry name" value="AB_hydrolase_1"/>
</dbReference>
<dbReference type="OrthoDB" id="9804723at2"/>
<keyword evidence="3" id="KW-1185">Reference proteome</keyword>
<dbReference type="PRINTS" id="PR00111">
    <property type="entry name" value="ABHYDROLASE"/>
</dbReference>
<dbReference type="EMBL" id="VOSM01000015">
    <property type="protein sequence ID" value="TXD34203.1"/>
    <property type="molecule type" value="Genomic_DNA"/>
</dbReference>
<name>A0A5C6WXP0_9DELT</name>
<dbReference type="InterPro" id="IPR029058">
    <property type="entry name" value="AB_hydrolase_fold"/>
</dbReference>
<sequence>MVHGNPTWSFYYRNLIEALRGEHRTIAPDHIGCGRSDKPSAEAYPYTLERRVEDLESLVKALNLSAPLTLVLHDWGGMIGMTFAARNPQLVGRIVLLNTAAFHLPKTKRFPLPLKVARDTAVGSVLVKKLNAFSRTASRVCVTSPLPAEVRKAYEAPYDTPENRIATLRFVQDIPLSPGDSGYELVSEIEAALPSLGDRPIFIGWGYKDFVFDRHFLARWKEIYPQATYAEYPEAGHYVLEDRRDDLIPKIMDFIKSTDAWEGA</sequence>
<keyword evidence="2" id="KW-0378">Hydrolase</keyword>
<proteinExistence type="predicted"/>
<dbReference type="Gene3D" id="3.40.50.1820">
    <property type="entry name" value="alpha/beta hydrolase"/>
    <property type="match status" value="1"/>
</dbReference>
<accession>A0A5C6WXP0</accession>
<protein>
    <submittedName>
        <fullName evidence="2">Alpha/beta fold hydrolase</fullName>
    </submittedName>
</protein>
<dbReference type="AlphaFoldDB" id="A0A5C6WXP0"/>
<reference evidence="2 3" key="1">
    <citation type="submission" date="2019-08" db="EMBL/GenBank/DDBJ databases">
        <title>Bradymonadales sp. TMQ4.</title>
        <authorList>
            <person name="Liang Q."/>
        </authorList>
    </citation>
    <scope>NUCLEOTIDE SEQUENCE [LARGE SCALE GENOMIC DNA]</scope>
    <source>
        <strain evidence="2 3">TMQ4</strain>
    </source>
</reference>
<evidence type="ECO:0000313" key="3">
    <source>
        <dbReference type="Proteomes" id="UP000321412"/>
    </source>
</evidence>
<evidence type="ECO:0000313" key="2">
    <source>
        <dbReference type="EMBL" id="TXD34203.1"/>
    </source>
</evidence>
<dbReference type="SUPFAM" id="SSF53474">
    <property type="entry name" value="alpha/beta-Hydrolases"/>
    <property type="match status" value="1"/>
</dbReference>
<evidence type="ECO:0000259" key="1">
    <source>
        <dbReference type="Pfam" id="PF00561"/>
    </source>
</evidence>